<dbReference type="PANTHER" id="PTHR48047">
    <property type="entry name" value="GLYCOSYLTRANSFERASE"/>
    <property type="match status" value="1"/>
</dbReference>
<reference evidence="4 5" key="1">
    <citation type="submission" date="2020-10" db="EMBL/GenBank/DDBJ databases">
        <title>The Coptis chinensis genome and diversification of protoberbering-type alkaloids.</title>
        <authorList>
            <person name="Wang B."/>
            <person name="Shu S."/>
            <person name="Song C."/>
            <person name="Liu Y."/>
        </authorList>
    </citation>
    <scope>NUCLEOTIDE SEQUENCE [LARGE SCALE GENOMIC DNA]</scope>
    <source>
        <strain evidence="4">HL-2020</strain>
        <tissue evidence="4">Leaf</tissue>
    </source>
</reference>
<dbReference type="Pfam" id="PF00201">
    <property type="entry name" value="UDPGT"/>
    <property type="match status" value="1"/>
</dbReference>
<keyword evidence="2 3" id="KW-0808">Transferase</keyword>
<dbReference type="SUPFAM" id="SSF53756">
    <property type="entry name" value="UDP-Glycosyltransferase/glycogen phosphorylase"/>
    <property type="match status" value="1"/>
</dbReference>
<organism evidence="4 5">
    <name type="scientific">Coptis chinensis</name>
    <dbReference type="NCBI Taxonomy" id="261450"/>
    <lineage>
        <taxon>Eukaryota</taxon>
        <taxon>Viridiplantae</taxon>
        <taxon>Streptophyta</taxon>
        <taxon>Embryophyta</taxon>
        <taxon>Tracheophyta</taxon>
        <taxon>Spermatophyta</taxon>
        <taxon>Magnoliopsida</taxon>
        <taxon>Ranunculales</taxon>
        <taxon>Ranunculaceae</taxon>
        <taxon>Coptidoideae</taxon>
        <taxon>Coptis</taxon>
    </lineage>
</organism>
<evidence type="ECO:0000256" key="3">
    <source>
        <dbReference type="RuleBase" id="RU003718"/>
    </source>
</evidence>
<comment type="caution">
    <text evidence="4">The sequence shown here is derived from an EMBL/GenBank/DDBJ whole genome shotgun (WGS) entry which is preliminary data.</text>
</comment>
<dbReference type="Gene3D" id="3.40.50.2000">
    <property type="entry name" value="Glycogen Phosphorylase B"/>
    <property type="match status" value="1"/>
</dbReference>
<dbReference type="CDD" id="cd03784">
    <property type="entry name" value="GT1_Gtf-like"/>
    <property type="match status" value="1"/>
</dbReference>
<keyword evidence="3" id="KW-0328">Glycosyltransferase</keyword>
<comment type="similarity">
    <text evidence="1 3">Belongs to the UDP-glycosyltransferase family.</text>
</comment>
<dbReference type="EMBL" id="JADFTS010000002">
    <property type="protein sequence ID" value="KAF9619260.1"/>
    <property type="molecule type" value="Genomic_DNA"/>
</dbReference>
<dbReference type="InterPro" id="IPR002213">
    <property type="entry name" value="UDP_glucos_trans"/>
</dbReference>
<dbReference type="PROSITE" id="PS00375">
    <property type="entry name" value="UDPGT"/>
    <property type="match status" value="1"/>
</dbReference>
<accession>A0A835IK02</accession>
<protein>
    <submittedName>
        <fullName evidence="4">Uncharacterized protein</fullName>
    </submittedName>
</protein>
<dbReference type="PANTHER" id="PTHR48047:SF182">
    <property type="entry name" value="GLYCOSYLTRANSFERASE"/>
    <property type="match status" value="1"/>
</dbReference>
<evidence type="ECO:0000256" key="2">
    <source>
        <dbReference type="ARBA" id="ARBA00022679"/>
    </source>
</evidence>
<dbReference type="OrthoDB" id="1925022at2759"/>
<sequence length="105" mass="11965">MGLEASEVPFIWVVRTAKKVEKNHFLPEGFEERMKGKGLIITNWAPQVLILDHPAVGGFMTHCGWNSTIEGISTSLPMITWPMFAEQFNNEKFVTSVEDWNKGRQ</sequence>
<dbReference type="Proteomes" id="UP000631114">
    <property type="component" value="Unassembled WGS sequence"/>
</dbReference>
<evidence type="ECO:0000256" key="1">
    <source>
        <dbReference type="ARBA" id="ARBA00009995"/>
    </source>
</evidence>
<dbReference type="AlphaFoldDB" id="A0A835IK02"/>
<dbReference type="GO" id="GO:0035251">
    <property type="term" value="F:UDP-glucosyltransferase activity"/>
    <property type="evidence" value="ECO:0007669"/>
    <property type="project" value="TreeGrafter"/>
</dbReference>
<proteinExistence type="inferred from homology"/>
<evidence type="ECO:0000313" key="5">
    <source>
        <dbReference type="Proteomes" id="UP000631114"/>
    </source>
</evidence>
<keyword evidence="5" id="KW-1185">Reference proteome</keyword>
<dbReference type="InterPro" id="IPR035595">
    <property type="entry name" value="UDP_glycos_trans_CS"/>
</dbReference>
<evidence type="ECO:0000313" key="4">
    <source>
        <dbReference type="EMBL" id="KAF9619260.1"/>
    </source>
</evidence>
<gene>
    <name evidence="4" type="ORF">IFM89_005814</name>
</gene>
<name>A0A835IK02_9MAGN</name>